<dbReference type="AlphaFoldDB" id="A0A6V7QHQ5"/>
<accession>A0A6V7QHQ5</accession>
<dbReference type="EMBL" id="LR862136">
    <property type="protein sequence ID" value="CAD1842457.1"/>
    <property type="molecule type" value="Genomic_DNA"/>
</dbReference>
<proteinExistence type="predicted"/>
<evidence type="ECO:0000313" key="2">
    <source>
        <dbReference type="EMBL" id="CAD1842457.1"/>
    </source>
</evidence>
<protein>
    <submittedName>
        <fullName evidence="2">Uncharacterized protein</fullName>
    </submittedName>
</protein>
<reference evidence="2" key="1">
    <citation type="submission" date="2020-07" db="EMBL/GenBank/DDBJ databases">
        <authorList>
            <person name="Lin J."/>
        </authorList>
    </citation>
    <scope>NUCLEOTIDE SEQUENCE</scope>
</reference>
<sequence>MKQGFLALIVSTLISAVAYSTALTSAAADAAALISSAASGGTFTSSASLISATVAAAIEHSLYSSLADAERGDDKLAKAIVTVAEEQTRSYYDDKYSIDKCMEVFYALPDPWTADEVFKFQESFKERKRIVKLGFH</sequence>
<keyword evidence="1" id="KW-0732">Signal</keyword>
<evidence type="ECO:0000256" key="1">
    <source>
        <dbReference type="SAM" id="SignalP"/>
    </source>
</evidence>
<gene>
    <name evidence="2" type="ORF">CB5_LOCUS25668</name>
</gene>
<feature type="signal peptide" evidence="1">
    <location>
        <begin position="1"/>
        <end position="22"/>
    </location>
</feature>
<name>A0A6V7QHQ5_ANACO</name>
<feature type="chain" id="PRO_5027802097" evidence="1">
    <location>
        <begin position="23"/>
        <end position="136"/>
    </location>
</feature>
<organism evidence="2">
    <name type="scientific">Ananas comosus var. bracteatus</name>
    <name type="common">red pineapple</name>
    <dbReference type="NCBI Taxonomy" id="296719"/>
    <lineage>
        <taxon>Eukaryota</taxon>
        <taxon>Viridiplantae</taxon>
        <taxon>Streptophyta</taxon>
        <taxon>Embryophyta</taxon>
        <taxon>Tracheophyta</taxon>
        <taxon>Spermatophyta</taxon>
        <taxon>Magnoliopsida</taxon>
        <taxon>Liliopsida</taxon>
        <taxon>Poales</taxon>
        <taxon>Bromeliaceae</taxon>
        <taxon>Bromelioideae</taxon>
        <taxon>Ananas</taxon>
    </lineage>
</organism>